<protein>
    <recommendedName>
        <fullName evidence="1">Helix-turn-helix domain-containing protein</fullName>
    </recommendedName>
</protein>
<sequence>MATMYSNAYMLVYEQNNILIRYGHLIQGYYSYIDDLLIVWNGTIPEAYTMVEEINKLPTPIRMTVNINSEKVQYLDVELSIGTNRIEYSLYTKATDRNTLLHAQSAQPIALKRYLPKAQYLRVIRNNSKEDVKERHLLEMIGRFLERGYQHSTLDKALEEARTP</sequence>
<feature type="domain" description="Helix-turn-helix" evidence="1">
    <location>
        <begin position="100"/>
        <end position="156"/>
    </location>
</feature>
<dbReference type="PANTHER" id="PTHR21301:SF12">
    <property type="match status" value="1"/>
</dbReference>
<dbReference type="EMBL" id="OW240914">
    <property type="protein sequence ID" value="CAH2277152.1"/>
    <property type="molecule type" value="Genomic_DNA"/>
</dbReference>
<dbReference type="Proteomes" id="UP001295444">
    <property type="component" value="Chromosome 03"/>
</dbReference>
<evidence type="ECO:0000259" key="1">
    <source>
        <dbReference type="Pfam" id="PF26215"/>
    </source>
</evidence>
<dbReference type="InterPro" id="IPR058912">
    <property type="entry name" value="HTH_animal"/>
</dbReference>
<proteinExistence type="predicted"/>
<dbReference type="Pfam" id="PF26215">
    <property type="entry name" value="HTH_animal"/>
    <property type="match status" value="1"/>
</dbReference>
<organism evidence="2 3">
    <name type="scientific">Pelobates cultripes</name>
    <name type="common">Western spadefoot toad</name>
    <dbReference type="NCBI Taxonomy" id="61616"/>
    <lineage>
        <taxon>Eukaryota</taxon>
        <taxon>Metazoa</taxon>
        <taxon>Chordata</taxon>
        <taxon>Craniata</taxon>
        <taxon>Vertebrata</taxon>
        <taxon>Euteleostomi</taxon>
        <taxon>Amphibia</taxon>
        <taxon>Batrachia</taxon>
        <taxon>Anura</taxon>
        <taxon>Pelobatoidea</taxon>
        <taxon>Pelobatidae</taxon>
        <taxon>Pelobates</taxon>
    </lineage>
</organism>
<dbReference type="PANTHER" id="PTHR21301">
    <property type="entry name" value="REVERSE TRANSCRIPTASE"/>
    <property type="match status" value="1"/>
</dbReference>
<accession>A0AAD1RRZ2</accession>
<gene>
    <name evidence="2" type="ORF">PECUL_23A036019</name>
</gene>
<keyword evidence="3" id="KW-1185">Reference proteome</keyword>
<reference evidence="2" key="1">
    <citation type="submission" date="2022-03" db="EMBL/GenBank/DDBJ databases">
        <authorList>
            <person name="Alioto T."/>
            <person name="Alioto T."/>
            <person name="Gomez Garrido J."/>
        </authorList>
    </citation>
    <scope>NUCLEOTIDE SEQUENCE</scope>
</reference>
<name>A0AAD1RRZ2_PELCU</name>
<dbReference type="AlphaFoldDB" id="A0AAD1RRZ2"/>
<evidence type="ECO:0000313" key="3">
    <source>
        <dbReference type="Proteomes" id="UP001295444"/>
    </source>
</evidence>
<evidence type="ECO:0000313" key="2">
    <source>
        <dbReference type="EMBL" id="CAH2277152.1"/>
    </source>
</evidence>